<sequence length="103" mass="11247">MTQAPEVQSAIAGLKAQMNELQSIVKLINVQKAQSGEQGTEANPDVTLSPNAAETADPTSTALETNDLQAEVTRLRTENARLKYRLQHLSQAYDRQAAQLRQA</sequence>
<feature type="region of interest" description="Disordered" evidence="1">
    <location>
        <begin position="33"/>
        <end position="59"/>
    </location>
</feature>
<organism evidence="2 3">
    <name type="scientific">Dispira parvispora</name>
    <dbReference type="NCBI Taxonomy" id="1520584"/>
    <lineage>
        <taxon>Eukaryota</taxon>
        <taxon>Fungi</taxon>
        <taxon>Fungi incertae sedis</taxon>
        <taxon>Zoopagomycota</taxon>
        <taxon>Kickxellomycotina</taxon>
        <taxon>Dimargaritomycetes</taxon>
        <taxon>Dimargaritales</taxon>
        <taxon>Dimargaritaceae</taxon>
        <taxon>Dispira</taxon>
    </lineage>
</organism>
<dbReference type="EMBL" id="JANBPY010000060">
    <property type="protein sequence ID" value="KAJ1969429.1"/>
    <property type="molecule type" value="Genomic_DNA"/>
</dbReference>
<gene>
    <name evidence="2" type="ORF">IWQ62_000635</name>
</gene>
<protein>
    <submittedName>
        <fullName evidence="2">Uncharacterized protein</fullName>
    </submittedName>
</protein>
<proteinExistence type="predicted"/>
<keyword evidence="3" id="KW-1185">Reference proteome</keyword>
<dbReference type="Proteomes" id="UP001150925">
    <property type="component" value="Unassembled WGS sequence"/>
</dbReference>
<accession>A0A9W8AU23</accession>
<dbReference type="AlphaFoldDB" id="A0A9W8AU23"/>
<dbReference type="OrthoDB" id="10321176at2759"/>
<name>A0A9W8AU23_9FUNG</name>
<evidence type="ECO:0000313" key="2">
    <source>
        <dbReference type="EMBL" id="KAJ1969429.1"/>
    </source>
</evidence>
<comment type="caution">
    <text evidence="2">The sequence shown here is derived from an EMBL/GenBank/DDBJ whole genome shotgun (WGS) entry which is preliminary data.</text>
</comment>
<evidence type="ECO:0000256" key="1">
    <source>
        <dbReference type="SAM" id="MobiDB-lite"/>
    </source>
</evidence>
<reference evidence="2" key="1">
    <citation type="submission" date="2022-07" db="EMBL/GenBank/DDBJ databases">
        <title>Phylogenomic reconstructions and comparative analyses of Kickxellomycotina fungi.</title>
        <authorList>
            <person name="Reynolds N.K."/>
            <person name="Stajich J.E."/>
            <person name="Barry K."/>
            <person name="Grigoriev I.V."/>
            <person name="Crous P."/>
            <person name="Smith M.E."/>
        </authorList>
    </citation>
    <scope>NUCLEOTIDE SEQUENCE</scope>
    <source>
        <strain evidence="2">RSA 1196</strain>
    </source>
</reference>
<evidence type="ECO:0000313" key="3">
    <source>
        <dbReference type="Proteomes" id="UP001150925"/>
    </source>
</evidence>